<evidence type="ECO:0000313" key="1">
    <source>
        <dbReference type="EMBL" id="EDN99631.1"/>
    </source>
</evidence>
<dbReference type="EMBL" id="CH476623">
    <property type="protein sequence ID" value="EDN99631.1"/>
    <property type="molecule type" value="Genomic_DNA"/>
</dbReference>
<dbReference type="InParanoid" id="A7EB03"/>
<dbReference type="AlphaFoldDB" id="A7EB03"/>
<reference evidence="2" key="1">
    <citation type="journal article" date="2011" name="PLoS Genet.">
        <title>Genomic analysis of the necrotrophic fungal pathogens Sclerotinia sclerotiorum and Botrytis cinerea.</title>
        <authorList>
            <person name="Amselem J."/>
            <person name="Cuomo C.A."/>
            <person name="van Kan J.A."/>
            <person name="Viaud M."/>
            <person name="Benito E.P."/>
            <person name="Couloux A."/>
            <person name="Coutinho P.M."/>
            <person name="de Vries R.P."/>
            <person name="Dyer P.S."/>
            <person name="Fillinger S."/>
            <person name="Fournier E."/>
            <person name="Gout L."/>
            <person name="Hahn M."/>
            <person name="Kohn L."/>
            <person name="Lapalu N."/>
            <person name="Plummer K.M."/>
            <person name="Pradier J.M."/>
            <person name="Quevillon E."/>
            <person name="Sharon A."/>
            <person name="Simon A."/>
            <person name="ten Have A."/>
            <person name="Tudzynski B."/>
            <person name="Tudzynski P."/>
            <person name="Wincker P."/>
            <person name="Andrew M."/>
            <person name="Anthouard V."/>
            <person name="Beever R.E."/>
            <person name="Beffa R."/>
            <person name="Benoit I."/>
            <person name="Bouzid O."/>
            <person name="Brault B."/>
            <person name="Chen Z."/>
            <person name="Choquer M."/>
            <person name="Collemare J."/>
            <person name="Cotton P."/>
            <person name="Danchin E.G."/>
            <person name="Da Silva C."/>
            <person name="Gautier A."/>
            <person name="Giraud C."/>
            <person name="Giraud T."/>
            <person name="Gonzalez C."/>
            <person name="Grossetete S."/>
            <person name="Guldener U."/>
            <person name="Henrissat B."/>
            <person name="Howlett B.J."/>
            <person name="Kodira C."/>
            <person name="Kretschmer M."/>
            <person name="Lappartient A."/>
            <person name="Leroch M."/>
            <person name="Levis C."/>
            <person name="Mauceli E."/>
            <person name="Neuveglise C."/>
            <person name="Oeser B."/>
            <person name="Pearson M."/>
            <person name="Poulain J."/>
            <person name="Poussereau N."/>
            <person name="Quesneville H."/>
            <person name="Rascle C."/>
            <person name="Schumacher J."/>
            <person name="Segurens B."/>
            <person name="Sexton A."/>
            <person name="Silva E."/>
            <person name="Sirven C."/>
            <person name="Soanes D.M."/>
            <person name="Talbot N.J."/>
            <person name="Templeton M."/>
            <person name="Yandava C."/>
            <person name="Yarden O."/>
            <person name="Zeng Q."/>
            <person name="Rollins J.A."/>
            <person name="Lebrun M.H."/>
            <person name="Dickman M."/>
        </authorList>
    </citation>
    <scope>NUCLEOTIDE SEQUENCE [LARGE SCALE GENOMIC DNA]</scope>
    <source>
        <strain evidence="2">ATCC 18683 / 1980 / Ss-1</strain>
    </source>
</reference>
<organism evidence="1 2">
    <name type="scientific">Sclerotinia sclerotiorum (strain ATCC 18683 / 1980 / Ss-1)</name>
    <name type="common">White mold</name>
    <name type="synonym">Whetzelinia sclerotiorum</name>
    <dbReference type="NCBI Taxonomy" id="665079"/>
    <lineage>
        <taxon>Eukaryota</taxon>
        <taxon>Fungi</taxon>
        <taxon>Dikarya</taxon>
        <taxon>Ascomycota</taxon>
        <taxon>Pezizomycotina</taxon>
        <taxon>Leotiomycetes</taxon>
        <taxon>Helotiales</taxon>
        <taxon>Sclerotiniaceae</taxon>
        <taxon>Sclerotinia</taxon>
    </lineage>
</organism>
<keyword evidence="2" id="KW-1185">Reference proteome</keyword>
<dbReference type="KEGG" id="ssl:SS1G_02489"/>
<name>A7EB03_SCLS1</name>
<proteinExistence type="predicted"/>
<dbReference type="HOGENOM" id="CLU_2456113_0_0_1"/>
<accession>A7EB03</accession>
<dbReference type="Proteomes" id="UP000001312">
    <property type="component" value="Unassembled WGS sequence"/>
</dbReference>
<protein>
    <submittedName>
        <fullName evidence="1">Uncharacterized protein</fullName>
    </submittedName>
</protein>
<dbReference type="GeneID" id="5492627"/>
<gene>
    <name evidence="1" type="ORF">SS1G_02489</name>
</gene>
<dbReference type="RefSeq" id="XP_001596269.1">
    <property type="nucleotide sequence ID" value="XM_001596219.1"/>
</dbReference>
<sequence>MCAEAGWLLILCGEYQVEELEGLAHSFSTFKCTPYVHAQTYRSVSAFTPRACRYWRPLGDVLASHSLTTATSNKKTKIIIMQKIPESGV</sequence>
<evidence type="ECO:0000313" key="2">
    <source>
        <dbReference type="Proteomes" id="UP000001312"/>
    </source>
</evidence>